<evidence type="ECO:0000313" key="2">
    <source>
        <dbReference type="Proteomes" id="UP000747542"/>
    </source>
</evidence>
<dbReference type="EMBL" id="JAHLQT010005441">
    <property type="protein sequence ID" value="KAG7175578.1"/>
    <property type="molecule type" value="Genomic_DNA"/>
</dbReference>
<dbReference type="AlphaFoldDB" id="A0A8J5TN01"/>
<evidence type="ECO:0000313" key="1">
    <source>
        <dbReference type="EMBL" id="KAG7175578.1"/>
    </source>
</evidence>
<comment type="caution">
    <text evidence="1">The sequence shown here is derived from an EMBL/GenBank/DDBJ whole genome shotgun (WGS) entry which is preliminary data.</text>
</comment>
<name>A0A8J5TN01_HOMAM</name>
<proteinExistence type="predicted"/>
<accession>A0A8J5TN01</accession>
<organism evidence="1 2">
    <name type="scientific">Homarus americanus</name>
    <name type="common">American lobster</name>
    <dbReference type="NCBI Taxonomy" id="6706"/>
    <lineage>
        <taxon>Eukaryota</taxon>
        <taxon>Metazoa</taxon>
        <taxon>Ecdysozoa</taxon>
        <taxon>Arthropoda</taxon>
        <taxon>Crustacea</taxon>
        <taxon>Multicrustacea</taxon>
        <taxon>Malacostraca</taxon>
        <taxon>Eumalacostraca</taxon>
        <taxon>Eucarida</taxon>
        <taxon>Decapoda</taxon>
        <taxon>Pleocyemata</taxon>
        <taxon>Astacidea</taxon>
        <taxon>Nephropoidea</taxon>
        <taxon>Nephropidae</taxon>
        <taxon>Homarus</taxon>
    </lineage>
</organism>
<gene>
    <name evidence="1" type="ORF">Hamer_G025037</name>
</gene>
<keyword evidence="2" id="KW-1185">Reference proteome</keyword>
<dbReference type="Proteomes" id="UP000747542">
    <property type="component" value="Unassembled WGS sequence"/>
</dbReference>
<reference evidence="1" key="1">
    <citation type="journal article" date="2021" name="Sci. Adv.">
        <title>The American lobster genome reveals insights on longevity, neural, and immune adaptations.</title>
        <authorList>
            <person name="Polinski J.M."/>
            <person name="Zimin A.V."/>
            <person name="Clark K.F."/>
            <person name="Kohn A.B."/>
            <person name="Sadowski N."/>
            <person name="Timp W."/>
            <person name="Ptitsyn A."/>
            <person name="Khanna P."/>
            <person name="Romanova D.Y."/>
            <person name="Williams P."/>
            <person name="Greenwood S.J."/>
            <person name="Moroz L.L."/>
            <person name="Walt D.R."/>
            <person name="Bodnar A.G."/>
        </authorList>
    </citation>
    <scope>NUCLEOTIDE SEQUENCE</scope>
    <source>
        <strain evidence="1">GMGI-L3</strain>
    </source>
</reference>
<protein>
    <submittedName>
        <fullName evidence="1">Uncharacterized protein</fullName>
    </submittedName>
</protein>
<sequence>MRTACGNGGSVYLDNRYQPLVLYTITSYSRPYTPTDRAASTMLLLLLESQGVVSHSRLYVTRTQRRQRV</sequence>